<dbReference type="PROSITE" id="PS01078">
    <property type="entry name" value="MOCF_BIOSYNTHESIS_1"/>
    <property type="match status" value="1"/>
</dbReference>
<evidence type="ECO:0000259" key="8">
    <source>
        <dbReference type="SMART" id="SM00852"/>
    </source>
</evidence>
<evidence type="ECO:0000313" key="9">
    <source>
        <dbReference type="EMBL" id="XBH22770.1"/>
    </source>
</evidence>
<proteinExistence type="inferred from homology"/>
<keyword evidence="5 6" id="KW-0456">Lyase</keyword>
<dbReference type="GO" id="GO:0061799">
    <property type="term" value="F:cyclic pyranopterin monophosphate synthase activity"/>
    <property type="evidence" value="ECO:0007669"/>
    <property type="project" value="UniProtKB-UniRule"/>
</dbReference>
<dbReference type="SUPFAM" id="SSF55040">
    <property type="entry name" value="Molybdenum cofactor biosynthesis protein C, MoaC"/>
    <property type="match status" value="1"/>
</dbReference>
<evidence type="ECO:0000256" key="1">
    <source>
        <dbReference type="ARBA" id="ARBA00001637"/>
    </source>
</evidence>
<comment type="function">
    <text evidence="6">Catalyzes the conversion of (8S)-3',8-cyclo-7,8-dihydroguanosine 5'-triphosphate to cyclic pyranopterin monophosphate (cPMP).</text>
</comment>
<dbReference type="InterPro" id="IPR051920">
    <property type="entry name" value="MPT_Adenylyltrnsfr/MoaC-Rel"/>
</dbReference>
<comment type="pathway">
    <text evidence="2 6">Cofactor biosynthesis; molybdopterin biosynthesis.</text>
</comment>
<gene>
    <name evidence="9" type="primary">moaCB</name>
    <name evidence="6" type="synonym">moaC</name>
    <name evidence="9" type="ORF">V5R04_06010</name>
</gene>
<feature type="region of interest" description="Disordered" evidence="7">
    <location>
        <begin position="1"/>
        <end position="25"/>
    </location>
</feature>
<dbReference type="InterPro" id="IPR023045">
    <property type="entry name" value="MoaC"/>
</dbReference>
<dbReference type="NCBIfam" id="TIGR00177">
    <property type="entry name" value="molyb_syn"/>
    <property type="match status" value="1"/>
</dbReference>
<sequence length="393" mass="40003">MSQEPILPSNGAEGKSDRLTHVDSSGKVHMVDVGDKPVTKRRSVARGHVALEPHTITLLREGELKKGDALAVARIAGTAAAKKTPDLIPLCHPVAITSVSVTVDLVADGVAIEASVRTADRTGIEMEALTCVAAAALNVIDMVKAVDRAAHITKIWVEKKEGGASGSWERGQAVELVTGAQHATGAGSAIGAEQVTGAEPQSRAEVVSSTVATPPSPHASVPAPTLDAGAAHGARKATGTVGVITISDRAARGERVDETGPMICQTVTDWGATPTHLTVPDDAADITNATRTLIEGGAWLIVTTGGTGITVRDVTPQTLSRIFDFEIPGIAEALRQAGVGKAPGALLSRSVAGVIGNTAVVTLPGSVGGVRDGLDVIGGVIGHLSHQLANGDH</sequence>
<evidence type="ECO:0000256" key="2">
    <source>
        <dbReference type="ARBA" id="ARBA00005046"/>
    </source>
</evidence>
<dbReference type="Pfam" id="PF00994">
    <property type="entry name" value="MoCF_biosynth"/>
    <property type="match status" value="1"/>
</dbReference>
<evidence type="ECO:0000256" key="3">
    <source>
        <dbReference type="ARBA" id="ARBA00012575"/>
    </source>
</evidence>
<dbReference type="NCBIfam" id="TIGR00581">
    <property type="entry name" value="moaC"/>
    <property type="match status" value="1"/>
</dbReference>
<organism evidence="9">
    <name type="scientific">Jonesiaceae bacterium BS-20</name>
    <dbReference type="NCBI Taxonomy" id="3120821"/>
    <lineage>
        <taxon>Bacteria</taxon>
        <taxon>Bacillati</taxon>
        <taxon>Actinomycetota</taxon>
        <taxon>Actinomycetes</taxon>
        <taxon>Micrococcales</taxon>
        <taxon>Jonesiaceae</taxon>
    </lineage>
</organism>
<evidence type="ECO:0000256" key="4">
    <source>
        <dbReference type="ARBA" id="ARBA00023150"/>
    </source>
</evidence>
<feature type="compositionally biased region" description="Basic and acidic residues" evidence="7">
    <location>
        <begin position="14"/>
        <end position="25"/>
    </location>
</feature>
<feature type="active site" evidence="6">
    <location>
        <position position="141"/>
    </location>
</feature>
<dbReference type="InterPro" id="IPR036522">
    <property type="entry name" value="MoaC_sf"/>
</dbReference>
<dbReference type="SUPFAM" id="SSF53218">
    <property type="entry name" value="Molybdenum cofactor biosynthesis proteins"/>
    <property type="match status" value="1"/>
</dbReference>
<dbReference type="CDD" id="cd01420">
    <property type="entry name" value="MoaC_PE"/>
    <property type="match status" value="1"/>
</dbReference>
<dbReference type="InterPro" id="IPR047594">
    <property type="entry name" value="MoaC_bact/euk"/>
</dbReference>
<dbReference type="InterPro" id="IPR002820">
    <property type="entry name" value="Mopterin_CF_biosynth-C_dom"/>
</dbReference>
<dbReference type="GO" id="GO:0006777">
    <property type="term" value="P:Mo-molybdopterin cofactor biosynthetic process"/>
    <property type="evidence" value="ECO:0007669"/>
    <property type="project" value="UniProtKB-UniRule"/>
</dbReference>
<dbReference type="CDD" id="cd00886">
    <property type="entry name" value="MogA_MoaB"/>
    <property type="match status" value="1"/>
</dbReference>
<comment type="subunit">
    <text evidence="6">Homohexamer; trimer of dimers.</text>
</comment>
<evidence type="ECO:0000256" key="6">
    <source>
        <dbReference type="HAMAP-Rule" id="MF_01224"/>
    </source>
</evidence>
<comment type="similarity">
    <text evidence="6">Belongs to the MoaC family.</text>
</comment>
<keyword evidence="4 6" id="KW-0501">Molybdenum cofactor biosynthesis</keyword>
<name>A0AAU7DZT2_9MICO</name>
<dbReference type="PANTHER" id="PTHR43764">
    <property type="entry name" value="MOLYBDENUM COFACTOR BIOSYNTHESIS"/>
    <property type="match status" value="1"/>
</dbReference>
<feature type="binding site" evidence="6">
    <location>
        <begin position="126"/>
        <end position="127"/>
    </location>
    <ligand>
        <name>substrate</name>
    </ligand>
</feature>
<dbReference type="InterPro" id="IPR001453">
    <property type="entry name" value="MoaB/Mog_dom"/>
</dbReference>
<dbReference type="EMBL" id="CP146203">
    <property type="protein sequence ID" value="XBH22770.1"/>
    <property type="molecule type" value="Genomic_DNA"/>
</dbReference>
<dbReference type="Gene3D" id="3.40.980.10">
    <property type="entry name" value="MoaB/Mog-like domain"/>
    <property type="match status" value="1"/>
</dbReference>
<evidence type="ECO:0000256" key="5">
    <source>
        <dbReference type="ARBA" id="ARBA00023239"/>
    </source>
</evidence>
<dbReference type="AlphaFoldDB" id="A0AAU7DZT2"/>
<dbReference type="EC" id="4.6.1.17" evidence="3 6"/>
<comment type="catalytic activity">
    <reaction evidence="1 6">
        <text>(8S)-3',8-cyclo-7,8-dihydroguanosine 5'-triphosphate = cyclic pyranopterin phosphate + diphosphate</text>
        <dbReference type="Rhea" id="RHEA:49580"/>
        <dbReference type="ChEBI" id="CHEBI:33019"/>
        <dbReference type="ChEBI" id="CHEBI:59648"/>
        <dbReference type="ChEBI" id="CHEBI:131766"/>
        <dbReference type="EC" id="4.6.1.17"/>
    </reaction>
</comment>
<dbReference type="NCBIfam" id="NF006870">
    <property type="entry name" value="PRK09364.1"/>
    <property type="match status" value="1"/>
</dbReference>
<dbReference type="NCBIfam" id="NF002947">
    <property type="entry name" value="PRK03604.1"/>
    <property type="match status" value="1"/>
</dbReference>
<dbReference type="InterPro" id="IPR008284">
    <property type="entry name" value="MoCF_biosynth_CS"/>
</dbReference>
<dbReference type="Gene3D" id="3.30.70.640">
    <property type="entry name" value="Molybdopterin cofactor biosynthesis C (MoaC) domain"/>
    <property type="match status" value="1"/>
</dbReference>
<dbReference type="PANTHER" id="PTHR43764:SF1">
    <property type="entry name" value="MOLYBDOPTERIN MOLYBDOTRANSFERASE"/>
    <property type="match status" value="1"/>
</dbReference>
<feature type="binding site" evidence="6">
    <location>
        <begin position="90"/>
        <end position="92"/>
    </location>
    <ligand>
        <name>substrate</name>
    </ligand>
</feature>
<evidence type="ECO:0000256" key="7">
    <source>
        <dbReference type="SAM" id="MobiDB-lite"/>
    </source>
</evidence>
<protein>
    <recommendedName>
        <fullName evidence="3 6">Cyclic pyranopterin monophosphate synthase</fullName>
        <ecNumber evidence="3 6">4.6.1.17</ecNumber>
    </recommendedName>
    <alternativeName>
        <fullName evidence="6">Molybdenum cofactor biosynthesis protein C</fullName>
    </alternativeName>
</protein>
<dbReference type="SMART" id="SM00852">
    <property type="entry name" value="MoCF_biosynth"/>
    <property type="match status" value="1"/>
</dbReference>
<accession>A0AAU7DZT2</accession>
<reference evidence="9" key="1">
    <citation type="submission" date="2024-02" db="EMBL/GenBank/DDBJ databases">
        <title>Tomenella chthoni gen. nov. sp. nov., a member of the family Jonesiaceae isolated from bat guano.</title>
        <authorList>
            <person name="Miller S.L."/>
            <person name="King J."/>
            <person name="Sankaranarayanan K."/>
            <person name="Lawson P.A."/>
        </authorList>
    </citation>
    <scope>NUCLEOTIDE SEQUENCE</scope>
    <source>
        <strain evidence="9">BS-20</strain>
    </source>
</reference>
<dbReference type="InterPro" id="IPR036425">
    <property type="entry name" value="MoaB/Mog-like_dom_sf"/>
</dbReference>
<dbReference type="HAMAP" id="MF_01224_B">
    <property type="entry name" value="MoaC_B"/>
    <property type="match status" value="1"/>
</dbReference>
<feature type="domain" description="MoaB/Mog" evidence="8">
    <location>
        <begin position="242"/>
        <end position="384"/>
    </location>
</feature>
<dbReference type="Pfam" id="PF01967">
    <property type="entry name" value="MoaC"/>
    <property type="match status" value="1"/>
</dbReference>